<dbReference type="AlphaFoldDB" id="A0A0V7ZTZ2"/>
<gene>
    <name evidence="2" type="ORF">BC008_00100</name>
</gene>
<evidence type="ECO:0000313" key="2">
    <source>
        <dbReference type="EMBL" id="KST68083.1"/>
    </source>
</evidence>
<protein>
    <submittedName>
        <fullName evidence="2">Uncharacterized protein</fullName>
    </submittedName>
</protein>
<comment type="caution">
    <text evidence="2">The sequence shown here is derived from an EMBL/GenBank/DDBJ whole genome shotgun (WGS) entry which is preliminary data.</text>
</comment>
<evidence type="ECO:0000256" key="1">
    <source>
        <dbReference type="SAM" id="Coils"/>
    </source>
</evidence>
<evidence type="ECO:0000313" key="3">
    <source>
        <dbReference type="Proteomes" id="UP000053372"/>
    </source>
</evidence>
<keyword evidence="3" id="KW-1185">Reference proteome</keyword>
<reference evidence="2 3" key="1">
    <citation type="journal article" date="2015" name="Genome Announc.">
        <title>Draft Genome of the Euendolithic (true boring) Cyanobacterium Mastigocoleus testarum strain BC008.</title>
        <authorList>
            <person name="Guida B.S."/>
            <person name="Garcia-Pichel F."/>
        </authorList>
    </citation>
    <scope>NUCLEOTIDE SEQUENCE [LARGE SCALE GENOMIC DNA]</scope>
    <source>
        <strain evidence="2 3">BC008</strain>
    </source>
</reference>
<dbReference type="EMBL" id="LMTZ01000081">
    <property type="protein sequence ID" value="KST68083.1"/>
    <property type="molecule type" value="Genomic_DNA"/>
</dbReference>
<feature type="coiled-coil region" evidence="1">
    <location>
        <begin position="153"/>
        <end position="237"/>
    </location>
</feature>
<dbReference type="Proteomes" id="UP000053372">
    <property type="component" value="Unassembled WGS sequence"/>
</dbReference>
<name>A0A0V7ZTZ2_9CYAN</name>
<sequence>MLLEFSAVTEAEKVIQEMQERIRLCKEVKDKTVAHIELSRDLNESLRKNGLQPEGWSGLRSALSQIWGLENTSVDVKGLAIRLENSQHELASLDQQYQQLKYDKQEVESKLEMTIQSNKELFLQNDELRKVKEKLDSVSDDLDSNWQEGNLHIENLEIQIKNLTEEIEGYKKQIEALVAENNFYSQENIQLNSEKLVLTTEKDGAYKERIAQLESMVAELQSANQSLEWQKNQATKMVQTQAEQAIPKASWKVNDVVQVIGTGKVVKICGYPLGEKSGHFVCRMPDGSKENFFTGQLRFIQSGDVEGKEKLTSENPPQTPQLDLEVEEVVVGKDYVPPQERAHQFIKSYKVKTTTWEDFQNIAQGDSDILKEISMSKLKKKLTVKTALPGLFGDYVLRTGNTSDLAWLNSPTFDKVATEAMNKRIEQELEQSLQQTASEFFAIHNSPKKLGNIKWETIREYAQGDGNKIEALIKVANASAGNKENSKTQFCDSLENLCVDYIARTGDKSDLQWVPFASLVLMKLGENNAISREENLPQETALSLSKVNSASILHAEEVEFGIEDKSDINEKKISDCKTVEQLEEISGCNPSNIKDADDAGVIADIYEIHIERTGEFEKLNWLPESIQDEIYQRLGRGSRPLDFEIGEKVRGVDLYSAYCSKAGVVTRLTPGLISVAWEDGKFNTHYAEDLEIIPESLALQVA</sequence>
<dbReference type="OrthoDB" id="522605at2"/>
<dbReference type="RefSeq" id="WP_058183579.1">
    <property type="nucleotide sequence ID" value="NZ_LMTZ01000081.1"/>
</dbReference>
<keyword evidence="1" id="KW-0175">Coiled coil</keyword>
<proteinExistence type="predicted"/>
<organism evidence="2 3">
    <name type="scientific">Mastigocoleus testarum BC008</name>
    <dbReference type="NCBI Taxonomy" id="371196"/>
    <lineage>
        <taxon>Bacteria</taxon>
        <taxon>Bacillati</taxon>
        <taxon>Cyanobacteriota</taxon>
        <taxon>Cyanophyceae</taxon>
        <taxon>Nostocales</taxon>
        <taxon>Hapalosiphonaceae</taxon>
        <taxon>Mastigocoleus</taxon>
    </lineage>
</organism>
<feature type="coiled-coil region" evidence="1">
    <location>
        <begin position="76"/>
        <end position="110"/>
    </location>
</feature>
<accession>A0A0V7ZTZ2</accession>